<feature type="compositionally biased region" description="Low complexity" evidence="1">
    <location>
        <begin position="241"/>
        <end position="259"/>
    </location>
</feature>
<name>A0A8H5HKD6_9AGAR</name>
<dbReference type="EMBL" id="JAACJP010000004">
    <property type="protein sequence ID" value="KAF5385156.1"/>
    <property type="molecule type" value="Genomic_DNA"/>
</dbReference>
<feature type="region of interest" description="Disordered" evidence="1">
    <location>
        <begin position="47"/>
        <end position="163"/>
    </location>
</feature>
<gene>
    <name evidence="2" type="ORF">D9615_000912</name>
</gene>
<protein>
    <submittedName>
        <fullName evidence="2">Uncharacterized protein</fullName>
    </submittedName>
</protein>
<dbReference type="Proteomes" id="UP000565441">
    <property type="component" value="Unassembled WGS sequence"/>
</dbReference>
<comment type="caution">
    <text evidence="2">The sequence shown here is derived from an EMBL/GenBank/DDBJ whole genome shotgun (WGS) entry which is preliminary data.</text>
</comment>
<feature type="compositionally biased region" description="Polar residues" evidence="1">
    <location>
        <begin position="1"/>
        <end position="19"/>
    </location>
</feature>
<feature type="compositionally biased region" description="Low complexity" evidence="1">
    <location>
        <begin position="682"/>
        <end position="692"/>
    </location>
</feature>
<feature type="region of interest" description="Disordered" evidence="1">
    <location>
        <begin position="734"/>
        <end position="784"/>
    </location>
</feature>
<feature type="compositionally biased region" description="Pro residues" evidence="1">
    <location>
        <begin position="864"/>
        <end position="880"/>
    </location>
</feature>
<keyword evidence="3" id="KW-1185">Reference proteome</keyword>
<feature type="compositionally biased region" description="Low complexity" evidence="1">
    <location>
        <begin position="754"/>
        <end position="778"/>
    </location>
</feature>
<evidence type="ECO:0000256" key="1">
    <source>
        <dbReference type="SAM" id="MobiDB-lite"/>
    </source>
</evidence>
<feature type="region of interest" description="Disordered" evidence="1">
    <location>
        <begin position="834"/>
        <end position="923"/>
    </location>
</feature>
<feature type="compositionally biased region" description="Polar residues" evidence="1">
    <location>
        <begin position="216"/>
        <end position="227"/>
    </location>
</feature>
<reference evidence="2 3" key="1">
    <citation type="journal article" date="2020" name="ISME J.">
        <title>Uncovering the hidden diversity of litter-decomposition mechanisms in mushroom-forming fungi.</title>
        <authorList>
            <person name="Floudas D."/>
            <person name="Bentzer J."/>
            <person name="Ahren D."/>
            <person name="Johansson T."/>
            <person name="Persson P."/>
            <person name="Tunlid A."/>
        </authorList>
    </citation>
    <scope>NUCLEOTIDE SEQUENCE [LARGE SCALE GENOMIC DNA]</scope>
    <source>
        <strain evidence="2 3">CBS 661.87</strain>
    </source>
</reference>
<feature type="region of interest" description="Disordered" evidence="1">
    <location>
        <begin position="197"/>
        <end position="352"/>
    </location>
</feature>
<feature type="compositionally biased region" description="Low complexity" evidence="1">
    <location>
        <begin position="99"/>
        <end position="122"/>
    </location>
</feature>
<feature type="compositionally biased region" description="Low complexity" evidence="1">
    <location>
        <begin position="995"/>
        <end position="1007"/>
    </location>
</feature>
<accession>A0A8H5HKD6</accession>
<proteinExistence type="predicted"/>
<feature type="region of interest" description="Disordered" evidence="1">
    <location>
        <begin position="682"/>
        <end position="707"/>
    </location>
</feature>
<dbReference type="OrthoDB" id="47801at2759"/>
<sequence length="1357" mass="148453">MAQPSQHRTNQPRSPQSNIRPERPTSQPDRRATVMTEEQDLAQLASRDVTHIQETGLDGQVHVYELNPNTGHQHDRHPHAESTQGANGQPGPPAPHWNPGPSGSSTAPVPPAVSSRPESAPAIRQTNPRPSLEGLDRPPLSTSMPPLETAASAQPTMLQPGDAASAPLVNWPALSTGASAMESSMALPDHYLSYQPIPDYKTQQPPARIPPYVSSRGAQASPRTNTPHPDMLPGADLRTFPRSPGGSNSSGASSPTLGSPLPPARPVLPEARYGGVGLQGNRRTPSGQMRFSHPVGPPLRGWGIASDTTASPPPPSRPRMRPVDRPLQNNQPRQYRPYPVGSPARQVPSRNRAEGVRNLDLIVNDQQCSRCGRSLPTSRQIGERALGTSLHVICQEPYCRTVHCRGCLSIVDCPRYCNARHQCGVKQCCPHVRAIAIFEYLSTFDHVYLQSLEDVLQIGQSPTRGERLGGLHAIFSEQGGEPRNRFRAVLRRTLKGVLFWLSPVTNDNPVHGSVSPLLSSSFLFEAILAFLEYQGHWDQPQLLQVFQRIVGLLGALASRDIHRDLVMRPLRAFETSPGVFALVWNQGLPWDALFHHWSPENTEKDCQKTMICYKCFASVLSMPIPAENTHRLKESYFKDVDIHTTGALELASNIDGHSATDPDPDPGLAAVPATPIAVASGTETGTTTTIHCPAPPPTPRPDPGPGPAFLFSDIYSVSTSKSTVAMAWSYVPHPRPSASASPNPSTSPNPDPSASPHASASPNSSGSSSPCPNSSAASTHKSQPMARTLAGIWISASTTTSATRTSPSPGTALGSTTTSASARIWLGLAAAAATTTTSTTRIGPARQGYTPQQPQQQQQQQSQYPPPGRARPLPNPPRQPQRPVQFRDREDAQMHAQREHHHHRRVPLGDASNRHRDTPGFTVNGVRTAFDAFYSGGRAGARQGVETPARDRDRDSRLAWELQNQPAAENVPPPRRRSRTFRRYDPVPDVPPGSPSSIASLPPASRPNANAYPRPNGPAFSRAPRLPTPTRGTWRRSYRWNPVEELRDRDNLDLFTVKETRCSTCNTTIIRDRSPALAVSGAVVHLVCPNTTCRAVHCRGCMRSVECPIYCNARHRCQVKSCCPEVRAMAIFEHLANFDLFYLHQLSTYHQSSMAPTHAQRLAFLRDHVFVFAGQDRKLLSRFREELRCALVVVDMWLSPHTANNVVHPSVGPVLASSFLFEVLLEFLRADVIWGIETVTNGGVMLATMNLLNALGSRAGLYHLFRDPPPSCDYSPGLGGWVDFEHMRMRWTRTGVASASEPGESLYDALYTNWVGLDMERQLNAPDTGHFVRLWDQLRDLADGGPRIALRAVEDLE</sequence>
<feature type="region of interest" description="Disordered" evidence="1">
    <location>
        <begin position="1"/>
        <end position="35"/>
    </location>
</feature>
<feature type="compositionally biased region" description="Basic and acidic residues" evidence="1">
    <location>
        <begin position="20"/>
        <end position="32"/>
    </location>
</feature>
<feature type="compositionally biased region" description="Low complexity" evidence="1">
    <location>
        <begin position="851"/>
        <end position="863"/>
    </location>
</feature>
<organism evidence="2 3">
    <name type="scientific">Tricholomella constricta</name>
    <dbReference type="NCBI Taxonomy" id="117010"/>
    <lineage>
        <taxon>Eukaryota</taxon>
        <taxon>Fungi</taxon>
        <taxon>Dikarya</taxon>
        <taxon>Basidiomycota</taxon>
        <taxon>Agaricomycotina</taxon>
        <taxon>Agaricomycetes</taxon>
        <taxon>Agaricomycetidae</taxon>
        <taxon>Agaricales</taxon>
        <taxon>Tricholomatineae</taxon>
        <taxon>Lyophyllaceae</taxon>
        <taxon>Tricholomella</taxon>
    </lineage>
</organism>
<feature type="region of interest" description="Disordered" evidence="1">
    <location>
        <begin position="960"/>
        <end position="1028"/>
    </location>
</feature>
<evidence type="ECO:0000313" key="3">
    <source>
        <dbReference type="Proteomes" id="UP000565441"/>
    </source>
</evidence>
<evidence type="ECO:0000313" key="2">
    <source>
        <dbReference type="EMBL" id="KAF5385156.1"/>
    </source>
</evidence>
<feature type="compositionally biased region" description="Pro residues" evidence="1">
    <location>
        <begin position="693"/>
        <end position="706"/>
    </location>
</feature>
<feature type="compositionally biased region" description="Basic and acidic residues" evidence="1">
    <location>
        <begin position="885"/>
        <end position="897"/>
    </location>
</feature>